<dbReference type="AlphaFoldDB" id="A0A8H7J2Q3"/>
<sequence length="515" mass="57496">MVGVPGRSKGCVTCRKRKKGCDSKHPACSQCLERNIECGGYDLNRVFITSKYVHSTPPISPPPMPRRDSMMDLVAITASTYHVISPSLERSAFSVKGMEAVFELFPTHKDAGGALQLANQFSGMLATLSVQEEALRQTISAVGLVALGKGSNDQVLQRKGRTLYGKALQEMALALHNPRRRTIEALLATTMLMGLYEILYGADGENLTQARNWMSHAQGELALIVSRGPEAFTTDTAHLMFTFARYNSAISGVRSRKPAVFNEKQWKMIPWRGRVKPPSDAIIDILLEIPEILSELDYIDSLSPDDERFDCLRLKTTSKCWTAHCQLDTWFKNNSHEIYTADTEAPVPIEFTNLGIASLSLRYWATATLLYQSLDRALRYSLHDNLSPYVNRPHGRPFGRLIVRSVPWLFRRENGVAGASAVSFPLGVALMCLRQSDVPDPEYMNLVFHVWNDPQWPSSVKDFLKSMGNSISLPTRQVPENPVTWSTSELKPIFDIHGNVITGPFDKKSGLHEVV</sequence>
<name>A0A8H7J2Q3_9PLEO</name>
<dbReference type="SUPFAM" id="SSF57701">
    <property type="entry name" value="Zn2/Cys6 DNA-binding domain"/>
    <property type="match status" value="1"/>
</dbReference>
<accession>A0A8H7J2Q3</accession>
<reference evidence="3" key="1">
    <citation type="submission" date="2018-12" db="EMBL/GenBank/DDBJ databases">
        <authorList>
            <person name="Syme R.A."/>
            <person name="Farfan-Caceres L."/>
            <person name="Lichtenzveig J."/>
        </authorList>
    </citation>
    <scope>NUCLEOTIDE SEQUENCE</scope>
    <source>
        <strain evidence="3">Al4</strain>
    </source>
</reference>
<proteinExistence type="predicted"/>
<reference evidence="3" key="2">
    <citation type="submission" date="2020-09" db="EMBL/GenBank/DDBJ databases">
        <title>Reference genome assembly for Australian Ascochyta lentis isolate Al4.</title>
        <authorList>
            <person name="Lee R.C."/>
            <person name="Farfan-Caceres L.M."/>
            <person name="Debler J.W."/>
            <person name="Williams A.H."/>
            <person name="Henares B.M."/>
        </authorList>
    </citation>
    <scope>NUCLEOTIDE SEQUENCE</scope>
    <source>
        <strain evidence="3">Al4</strain>
    </source>
</reference>
<feature type="domain" description="Zn(2)-C6 fungal-type" evidence="2">
    <location>
        <begin position="10"/>
        <end position="38"/>
    </location>
</feature>
<dbReference type="SMART" id="SM00066">
    <property type="entry name" value="GAL4"/>
    <property type="match status" value="1"/>
</dbReference>
<dbReference type="PANTHER" id="PTHR38111">
    <property type="entry name" value="ZN(2)-C6 FUNGAL-TYPE DOMAIN-CONTAINING PROTEIN-RELATED"/>
    <property type="match status" value="1"/>
</dbReference>
<evidence type="ECO:0000259" key="2">
    <source>
        <dbReference type="PROSITE" id="PS50048"/>
    </source>
</evidence>
<dbReference type="Gene3D" id="4.10.240.10">
    <property type="entry name" value="Zn(2)-C6 fungal-type DNA-binding domain"/>
    <property type="match status" value="1"/>
</dbReference>
<dbReference type="PANTHER" id="PTHR38111:SF11">
    <property type="entry name" value="TRANSCRIPTION FACTOR DOMAIN-CONTAINING PROTEIN-RELATED"/>
    <property type="match status" value="1"/>
</dbReference>
<dbReference type="GO" id="GO:0000981">
    <property type="term" value="F:DNA-binding transcription factor activity, RNA polymerase II-specific"/>
    <property type="evidence" value="ECO:0007669"/>
    <property type="project" value="InterPro"/>
</dbReference>
<dbReference type="InterPro" id="IPR021858">
    <property type="entry name" value="Fun_TF"/>
</dbReference>
<dbReference type="InterPro" id="IPR001138">
    <property type="entry name" value="Zn2Cys6_DnaBD"/>
</dbReference>
<dbReference type="Pfam" id="PF00172">
    <property type="entry name" value="Zn_clus"/>
    <property type="match status" value="1"/>
</dbReference>
<dbReference type="CDD" id="cd00067">
    <property type="entry name" value="GAL4"/>
    <property type="match status" value="1"/>
</dbReference>
<gene>
    <name evidence="3" type="ORF">EKO04_006615</name>
</gene>
<dbReference type="Pfam" id="PF11951">
    <property type="entry name" value="Fungal_trans_2"/>
    <property type="match status" value="1"/>
</dbReference>
<comment type="caution">
    <text evidence="3">The sequence shown here is derived from an EMBL/GenBank/DDBJ whole genome shotgun (WGS) entry which is preliminary data.</text>
</comment>
<dbReference type="InterPro" id="IPR036864">
    <property type="entry name" value="Zn2-C6_fun-type_DNA-bd_sf"/>
</dbReference>
<keyword evidence="4" id="KW-1185">Reference proteome</keyword>
<dbReference type="GO" id="GO:0008270">
    <property type="term" value="F:zinc ion binding"/>
    <property type="evidence" value="ECO:0007669"/>
    <property type="project" value="InterPro"/>
</dbReference>
<dbReference type="EMBL" id="RZGK01000011">
    <property type="protein sequence ID" value="KAF9695480.1"/>
    <property type="molecule type" value="Genomic_DNA"/>
</dbReference>
<dbReference type="InterPro" id="IPR053178">
    <property type="entry name" value="Osmoadaptation_assoc"/>
</dbReference>
<evidence type="ECO:0000313" key="3">
    <source>
        <dbReference type="EMBL" id="KAF9695480.1"/>
    </source>
</evidence>
<evidence type="ECO:0000313" key="4">
    <source>
        <dbReference type="Proteomes" id="UP000651452"/>
    </source>
</evidence>
<organism evidence="3 4">
    <name type="scientific">Ascochyta lentis</name>
    <dbReference type="NCBI Taxonomy" id="205686"/>
    <lineage>
        <taxon>Eukaryota</taxon>
        <taxon>Fungi</taxon>
        <taxon>Dikarya</taxon>
        <taxon>Ascomycota</taxon>
        <taxon>Pezizomycotina</taxon>
        <taxon>Dothideomycetes</taxon>
        <taxon>Pleosporomycetidae</taxon>
        <taxon>Pleosporales</taxon>
        <taxon>Pleosporineae</taxon>
        <taxon>Didymellaceae</taxon>
        <taxon>Ascochyta</taxon>
    </lineage>
</organism>
<evidence type="ECO:0000256" key="1">
    <source>
        <dbReference type="ARBA" id="ARBA00023242"/>
    </source>
</evidence>
<dbReference type="PROSITE" id="PS00463">
    <property type="entry name" value="ZN2_CY6_FUNGAL_1"/>
    <property type="match status" value="1"/>
</dbReference>
<dbReference type="OrthoDB" id="3525185at2759"/>
<protein>
    <recommendedName>
        <fullName evidence="2">Zn(2)-C6 fungal-type domain-containing protein</fullName>
    </recommendedName>
</protein>
<dbReference type="PROSITE" id="PS50048">
    <property type="entry name" value="ZN2_CY6_FUNGAL_2"/>
    <property type="match status" value="1"/>
</dbReference>
<keyword evidence="1" id="KW-0539">Nucleus</keyword>
<dbReference type="Proteomes" id="UP000651452">
    <property type="component" value="Unassembled WGS sequence"/>
</dbReference>